<proteinExistence type="predicted"/>
<dbReference type="HOGENOM" id="CLU_331403_0_0_2"/>
<evidence type="ECO:0000259" key="1">
    <source>
        <dbReference type="Pfam" id="PF12705"/>
    </source>
</evidence>
<dbReference type="OrthoDB" id="319934at2157"/>
<evidence type="ECO:0000313" key="2">
    <source>
        <dbReference type="EMBL" id="AIZ56560.1"/>
    </source>
</evidence>
<organism evidence="2 3">
    <name type="scientific">Candidatus Methanoplasma termitum</name>
    <dbReference type="NCBI Taxonomy" id="1577791"/>
    <lineage>
        <taxon>Archaea</taxon>
        <taxon>Methanobacteriati</taxon>
        <taxon>Thermoplasmatota</taxon>
        <taxon>Thermoplasmata</taxon>
        <taxon>Methanomassiliicoccales</taxon>
        <taxon>Methanomassiliicoccaceae</taxon>
        <taxon>Candidatus Methanoplasma</taxon>
    </lineage>
</organism>
<dbReference type="InterPro" id="IPR038726">
    <property type="entry name" value="PDDEXK_AddAB-type"/>
</dbReference>
<keyword evidence="3" id="KW-1185">Reference proteome</keyword>
<protein>
    <submittedName>
        <fullName evidence="2">PD-(D/E)XK nuclease superfamily protein</fullName>
    </submittedName>
</protein>
<sequence>MRRAKSIDELYEEVKGFDVVLTNDAALATALNAKIDTPRIGGFAYTPRHVADNEAVPFYGTGALSDLQIITEIANETGFSLKYIHSELENIRNIRKYKKEVKKYLYTKSSREVYDSFLGLQTVEKMMDSYIPEKGRFFEGKKVAVIGLDFFDDLDKHFIPQDHIEIGIFTDGNYEIDIIYEVGNDRQLAENAVDLITKETANDTAIVMDTSGPIADAVRAALYRKDIPFKNTMSVKDLSQVRDYIQFLTVSLSYETLRVRHVRELFSGYKGFFNQREDEYLLYKMEPLLEGRQKELTLIAKNIREMTFQEVCEKVVGSVHRPQITMLLDDMRMKDVKITSRLVNELTYAVNNIDDLRHNEEIPDKEKKGVLLADCLKSMYVDRPFVIYLGLGPEWSHVSVGKEYVDKEAEAEVNMYRFSVLLQQGVSRVYAVNSMRNGKESTPCPVFEQIKEYDKVPGEVPAVVSTFDEVSKKVVKGQWTSPTADEPVSRGEEIVDAAESKEWKFSKTTYNNYFACPRAYMYVSFIHMPDSEQTMLGNIIHQFAEFYLCYPELVEGKIYDFTEMVREKYSGLSSQQMQDIDWSKIRICMTNIMRFVDSLKIESVPLDMDNSKRKYKNMFMEMNKCEKYSSMTETAFASSVHPLSGNFDLVTGSRIVDYKTGKASRPADVMKHMNTSKRQDFFEFQPLIYLSLLRENAPPPYRFSLVYVAANDVRSVTDDDFTIYENICDVHLLKEDMREFLSDPNSDAKDDFGKSYAKVREGWTAFVNKAFESGEDNCKEWKDNELLISSLLNTLGMNDTATNRKNISAALKKLSDIISEGMLSSENKVIVPSDTLENFLLRIDEDHSRASVLKYTDFPAEPRRNCNKCDFFKACTRDKTEIDAGEKDE</sequence>
<dbReference type="KEGG" id="mear:Mpt1_c06750"/>
<dbReference type="Proteomes" id="UP000030787">
    <property type="component" value="Chromosome"/>
</dbReference>
<accession>A0A0A7LBN9</accession>
<evidence type="ECO:0000313" key="3">
    <source>
        <dbReference type="Proteomes" id="UP000030787"/>
    </source>
</evidence>
<dbReference type="Pfam" id="PF12705">
    <property type="entry name" value="PDDEXK_1"/>
    <property type="match status" value="1"/>
</dbReference>
<dbReference type="RefSeq" id="WP_048112138.1">
    <property type="nucleotide sequence ID" value="NZ_CP010070.1"/>
</dbReference>
<dbReference type="EMBL" id="CP010070">
    <property type="protein sequence ID" value="AIZ56560.1"/>
    <property type="molecule type" value="Genomic_DNA"/>
</dbReference>
<dbReference type="STRING" id="1577791.Mpt1_c06750"/>
<feature type="domain" description="PD-(D/E)XK endonuclease-like" evidence="1">
    <location>
        <begin position="505"/>
        <end position="875"/>
    </location>
</feature>
<gene>
    <name evidence="2" type="ORF">Mpt1_c06750</name>
</gene>
<reference evidence="2 3" key="1">
    <citation type="journal article" date="2014" name="Appl. Environ. Microbiol.">
        <title>Comparative Genome Analysis of 'Candidatus Methanoplasma termitum' Indicates a New Mode of Energy Metabolism in the Seventh Order of Methanogens.</title>
        <authorList>
            <person name="Lang K."/>
            <person name="Schuldes J."/>
            <person name="Klingl A."/>
            <person name="Poehlein A."/>
            <person name="Daniel R."/>
            <person name="Brune A."/>
        </authorList>
    </citation>
    <scope>NUCLEOTIDE SEQUENCE [LARGE SCALE GENOMIC DNA]</scope>
    <source>
        <strain evidence="3">Mpt1</strain>
    </source>
</reference>
<dbReference type="AlphaFoldDB" id="A0A0A7LBN9"/>
<name>A0A0A7LBN9_9ARCH</name>
<dbReference type="GeneID" id="24818341"/>